<dbReference type="InterPro" id="IPR013249">
    <property type="entry name" value="RNA_pol_sigma70_r4_t2"/>
</dbReference>
<dbReference type="eggNOG" id="COG3903">
    <property type="taxonomic scope" value="Bacteria"/>
</dbReference>
<feature type="domain" description="RNA polymerase sigma factor 70 region 4 type 2" evidence="3">
    <location>
        <begin position="15"/>
        <end position="48"/>
    </location>
</feature>
<evidence type="ECO:0000256" key="1">
    <source>
        <dbReference type="PROSITE-ProRule" id="PRU00339"/>
    </source>
</evidence>
<evidence type="ECO:0000259" key="2">
    <source>
        <dbReference type="Pfam" id="PF00931"/>
    </source>
</evidence>
<dbReference type="Pfam" id="PF00931">
    <property type="entry name" value="NB-ARC"/>
    <property type="match status" value="1"/>
</dbReference>
<gene>
    <name evidence="4" type="ordered locus">Npun_F3341</name>
</gene>
<dbReference type="eggNOG" id="COG1595">
    <property type="taxonomic scope" value="Bacteria"/>
</dbReference>
<organism evidence="4 5">
    <name type="scientific">Nostoc punctiforme (strain ATCC 29133 / PCC 73102)</name>
    <dbReference type="NCBI Taxonomy" id="63737"/>
    <lineage>
        <taxon>Bacteria</taxon>
        <taxon>Bacillati</taxon>
        <taxon>Cyanobacteriota</taxon>
        <taxon>Cyanophyceae</taxon>
        <taxon>Nostocales</taxon>
        <taxon>Nostocaceae</taxon>
        <taxon>Nostoc</taxon>
    </lineage>
</organism>
<dbReference type="AlphaFoldDB" id="B2J000"/>
<evidence type="ECO:0000313" key="4">
    <source>
        <dbReference type="EMBL" id="ACC81771.1"/>
    </source>
</evidence>
<dbReference type="GO" id="GO:0043531">
    <property type="term" value="F:ADP binding"/>
    <property type="evidence" value="ECO:0007669"/>
    <property type="project" value="InterPro"/>
</dbReference>
<dbReference type="Gene3D" id="1.10.10.10">
    <property type="entry name" value="Winged helix-like DNA-binding domain superfamily/Winged helix DNA-binding domain"/>
    <property type="match status" value="1"/>
</dbReference>
<feature type="repeat" description="TPR" evidence="1">
    <location>
        <begin position="644"/>
        <end position="677"/>
    </location>
</feature>
<dbReference type="GO" id="GO:0003677">
    <property type="term" value="F:DNA binding"/>
    <property type="evidence" value="ECO:0007669"/>
    <property type="project" value="InterPro"/>
</dbReference>
<dbReference type="EMBL" id="CP001037">
    <property type="protein sequence ID" value="ACC81771.1"/>
    <property type="molecule type" value="Genomic_DNA"/>
</dbReference>
<name>B2J000_NOSP7</name>
<dbReference type="GO" id="GO:0006352">
    <property type="term" value="P:DNA-templated transcription initiation"/>
    <property type="evidence" value="ECO:0007669"/>
    <property type="project" value="InterPro"/>
</dbReference>
<protein>
    <submittedName>
        <fullName evidence="4">RNA polymerase, sigma-24 subunit, ECF subfamily</fullName>
    </submittedName>
</protein>
<dbReference type="Pfam" id="PF08281">
    <property type="entry name" value="Sigma70_r4_2"/>
    <property type="match status" value="1"/>
</dbReference>
<proteinExistence type="predicted"/>
<keyword evidence="1" id="KW-0802">TPR repeat</keyword>
<dbReference type="Gene3D" id="3.40.50.300">
    <property type="entry name" value="P-loop containing nucleotide triphosphate hydrolases"/>
    <property type="match status" value="1"/>
</dbReference>
<dbReference type="InterPro" id="IPR011990">
    <property type="entry name" value="TPR-like_helical_dom_sf"/>
</dbReference>
<dbReference type="Pfam" id="PF14559">
    <property type="entry name" value="TPR_19"/>
    <property type="match status" value="1"/>
</dbReference>
<dbReference type="Proteomes" id="UP000001191">
    <property type="component" value="Chromosome"/>
</dbReference>
<dbReference type="InterPro" id="IPR013324">
    <property type="entry name" value="RNA_pol_sigma_r3/r4-like"/>
</dbReference>
<dbReference type="SUPFAM" id="SSF88659">
    <property type="entry name" value="Sigma3 and sigma4 domains of RNA polymerase sigma factors"/>
    <property type="match status" value="1"/>
</dbReference>
<reference evidence="5" key="1">
    <citation type="submission" date="2008-04" db="EMBL/GenBank/DDBJ databases">
        <title>Complete sequence of chromosome of Nostoc punctiforme ATCC 29133.</title>
        <authorList>
            <consortium name="US DOE Joint Genome Institute"/>
            <person name="Copeland A."/>
            <person name="Lucas S."/>
            <person name="Lapidus A."/>
            <person name="Glavina del Rio T."/>
            <person name="Dalin E."/>
            <person name="Tice H."/>
            <person name="Pitluck S."/>
            <person name="Chain P."/>
            <person name="Malfatti S."/>
            <person name="Shin M."/>
            <person name="Vergez L."/>
            <person name="Schmutz J."/>
            <person name="Larimer F."/>
            <person name="Land M."/>
            <person name="Hauser L."/>
            <person name="Kyrpides N."/>
            <person name="Kim E."/>
            <person name="Meeks J.C."/>
            <person name="Elhai J."/>
            <person name="Campbell E.L."/>
            <person name="Thiel T."/>
            <person name="Longmire J."/>
            <person name="Potts M."/>
            <person name="Atlas R."/>
        </authorList>
    </citation>
    <scope>NUCLEOTIDE SEQUENCE [LARGE SCALE GENOMIC DNA]</scope>
    <source>
        <strain evidence="5">ATCC 29133 / PCC 73102</strain>
    </source>
</reference>
<dbReference type="Gene3D" id="1.25.40.10">
    <property type="entry name" value="Tetratricopeptide repeat domain"/>
    <property type="match status" value="1"/>
</dbReference>
<dbReference type="InterPro" id="IPR027417">
    <property type="entry name" value="P-loop_NTPase"/>
</dbReference>
<dbReference type="STRING" id="63737.Npun_F3341"/>
<dbReference type="PhylomeDB" id="B2J000"/>
<dbReference type="HOGENOM" id="CLU_015797_0_0_3"/>
<dbReference type="PANTHER" id="PTHR47691:SF3">
    <property type="entry name" value="HTH-TYPE TRANSCRIPTIONAL REGULATOR RV0890C-RELATED"/>
    <property type="match status" value="1"/>
</dbReference>
<dbReference type="SUPFAM" id="SSF48452">
    <property type="entry name" value="TPR-like"/>
    <property type="match status" value="1"/>
</dbReference>
<keyword evidence="5" id="KW-1185">Reference proteome</keyword>
<dbReference type="InterPro" id="IPR036388">
    <property type="entry name" value="WH-like_DNA-bd_sf"/>
</dbReference>
<dbReference type="EnsemblBacteria" id="ACC81771">
    <property type="protein sequence ID" value="ACC81771"/>
    <property type="gene ID" value="Npun_F3341"/>
</dbReference>
<dbReference type="OrthoDB" id="2893300at2"/>
<evidence type="ECO:0000313" key="5">
    <source>
        <dbReference type="Proteomes" id="UP000001191"/>
    </source>
</evidence>
<reference evidence="4 5" key="2">
    <citation type="journal article" date="2013" name="Plant Physiol.">
        <title>A Nostoc punctiforme Sugar Transporter Necessary to Establish a Cyanobacterium-Plant Symbiosis.</title>
        <authorList>
            <person name="Ekman M."/>
            <person name="Picossi S."/>
            <person name="Campbell E.L."/>
            <person name="Meeks J.C."/>
            <person name="Flores E."/>
        </authorList>
    </citation>
    <scope>NUCLEOTIDE SEQUENCE [LARGE SCALE GENOMIC DNA]</scope>
    <source>
        <strain evidence="5">ATCC 29133 / PCC 73102</strain>
    </source>
</reference>
<dbReference type="PROSITE" id="PS50005">
    <property type="entry name" value="TPR"/>
    <property type="match status" value="1"/>
</dbReference>
<dbReference type="InterPro" id="IPR019734">
    <property type="entry name" value="TPR_rpt"/>
</dbReference>
<dbReference type="GO" id="GO:0016987">
    <property type="term" value="F:sigma factor activity"/>
    <property type="evidence" value="ECO:0007669"/>
    <property type="project" value="InterPro"/>
</dbReference>
<dbReference type="PANTHER" id="PTHR47691">
    <property type="entry name" value="REGULATOR-RELATED"/>
    <property type="match status" value="1"/>
</dbReference>
<accession>B2J000</accession>
<evidence type="ECO:0000259" key="3">
    <source>
        <dbReference type="Pfam" id="PF08281"/>
    </source>
</evidence>
<dbReference type="KEGG" id="npu:Npun_F3341"/>
<feature type="domain" description="NB-ARC" evidence="2">
    <location>
        <begin position="138"/>
        <end position="321"/>
    </location>
</feature>
<dbReference type="SUPFAM" id="SSF52540">
    <property type="entry name" value="P-loop containing nucleoside triphosphate hydrolases"/>
    <property type="match status" value="1"/>
</dbReference>
<dbReference type="InterPro" id="IPR002182">
    <property type="entry name" value="NB-ARC"/>
</dbReference>
<sequence>MLPHSFLTQMAYEHELSPEQQQVFLMRMADDLSYEQIATQLSTSADACLKRMGQVYRKFNISGVSRGKENKLRFLLANKLEQSQRLESNAEEPSDYTQPAHVPDLETEPNLVNISQKYLIYQNLPAREHTAFVGRAQEIMRLMELLDFQHTAHLISVDGIGGVGKTTLVVEVAYRCLEVSNNEHFAPSLPTFEAIIFTSAKQNHLTSIGILPRLTRERTLWDICREIARVLDLSEIINLPLEEQFQPIREKLSQTKTLLIVDNLETIEDQQEVLSFLYDLPPTVKIIITTREQALFVPIRLGCLPKEDALRLIQHEAKEKSITLTTKESQQLFEGVSGIPAAIIYAVGQMAAGYLLEDVLAQIKEPNGDVARFCFAGSVIPLRGTPPYYLLMAVSLGVEPITREAAGSIAFEQADPIVTAQGLAKLQQLSLVYQHQGRYNLLELTREYSAAELAANSELAQKLQQRWVNWYIKFSEAYGGTNWKEWHLGYSYLEAEWENIRAVLEWCISQVMYCDARTIWQQIKGYIHVRGYWDERLDWTAWLIETAKQTGDWTFAVEVMSDRAGTLIRMRQESQLKEAEILLQEAWNLRHHQSIILQLEIATNMAILYINQQQFKQAQEWLTEEEKLLKQASLPELKIKEQQVHIIYYQGQIHFQSGDYQQAENVFQQALAEAQQAGWQRAVVAIQNWLADVALKLGNLEEARRLLELSFPIAERHKDKRSIAYHKASFAKLEKLSGNLPQAKRLAEEASDGFESLKMLTEAKEMRTLFSS</sequence>